<evidence type="ECO:0000313" key="1">
    <source>
        <dbReference type="EMBL" id="KAJ8060818.1"/>
    </source>
</evidence>
<accession>A0A9X0AEP8</accession>
<sequence>MNSSNTCQAQPGNSSKVQFEDQIVSMVHPKVQVRVQKWLSQVEAPQVCKIEDPRIPVEIIFQVIEQLLADDDICTATCVALTGRAFWKLFRKLDPEIVLLTLKQPITTYIRETERLPRTLAATLRSWFGPKYRFSKVLTQYLLCSIYGDQPHSPQERELVKRTKDYYSIFAVQGPTLKHRILPNPFEMGMDWYSAAVRQFIAHVETNPNVFTVRGSRFGQGRLGVTMTGESMSPFQLRERSWLTDNALHSEYARLKMMKKSYCWGWMRMYVSMRVPDFNSDGGMTRCTSRRCFWEAIVQASKQDWERHFLLIGDGVKVPRLDR</sequence>
<comment type="caution">
    <text evidence="1">The sequence shown here is derived from an EMBL/GenBank/DDBJ whole genome shotgun (WGS) entry which is preliminary data.</text>
</comment>
<dbReference type="OrthoDB" id="3472739at2759"/>
<organism evidence="1 2">
    <name type="scientific">Sclerotinia nivalis</name>
    <dbReference type="NCBI Taxonomy" id="352851"/>
    <lineage>
        <taxon>Eukaryota</taxon>
        <taxon>Fungi</taxon>
        <taxon>Dikarya</taxon>
        <taxon>Ascomycota</taxon>
        <taxon>Pezizomycotina</taxon>
        <taxon>Leotiomycetes</taxon>
        <taxon>Helotiales</taxon>
        <taxon>Sclerotiniaceae</taxon>
        <taxon>Sclerotinia</taxon>
    </lineage>
</organism>
<name>A0A9X0AEP8_9HELO</name>
<dbReference type="EMBL" id="JAPEIS010000012">
    <property type="protein sequence ID" value="KAJ8060818.1"/>
    <property type="molecule type" value="Genomic_DNA"/>
</dbReference>
<proteinExistence type="predicted"/>
<protein>
    <submittedName>
        <fullName evidence="1">Uncharacterized protein</fullName>
    </submittedName>
</protein>
<keyword evidence="2" id="KW-1185">Reference proteome</keyword>
<gene>
    <name evidence="1" type="ORF">OCU04_009902</name>
</gene>
<dbReference type="Proteomes" id="UP001152300">
    <property type="component" value="Unassembled WGS sequence"/>
</dbReference>
<evidence type="ECO:0000313" key="2">
    <source>
        <dbReference type="Proteomes" id="UP001152300"/>
    </source>
</evidence>
<reference evidence="1" key="1">
    <citation type="submission" date="2022-11" db="EMBL/GenBank/DDBJ databases">
        <title>Genome Resource of Sclerotinia nivalis Strain SnTB1, a Plant Pathogen Isolated from American Ginseng.</title>
        <authorList>
            <person name="Fan S."/>
        </authorList>
    </citation>
    <scope>NUCLEOTIDE SEQUENCE</scope>
    <source>
        <strain evidence="1">SnTB1</strain>
    </source>
</reference>
<dbReference type="AlphaFoldDB" id="A0A9X0AEP8"/>